<keyword evidence="3 7" id="KW-0067">ATP-binding</keyword>
<name>A0A5J6LFQ5_9GAMM</name>
<evidence type="ECO:0000256" key="3">
    <source>
        <dbReference type="ARBA" id="ARBA00022840"/>
    </source>
</evidence>
<keyword evidence="1" id="KW-0813">Transport</keyword>
<dbReference type="SUPFAM" id="SSF52540">
    <property type="entry name" value="P-loop containing nucleoside triphosphate hydrolases"/>
    <property type="match status" value="1"/>
</dbReference>
<accession>A0A5J6LFQ5</accession>
<evidence type="ECO:0000259" key="6">
    <source>
        <dbReference type="PROSITE" id="PS50893"/>
    </source>
</evidence>
<evidence type="ECO:0000313" key="8">
    <source>
        <dbReference type="Proteomes" id="UP000325606"/>
    </source>
</evidence>
<dbReference type="InterPro" id="IPR003593">
    <property type="entry name" value="AAA+_ATPase"/>
</dbReference>
<dbReference type="InterPro" id="IPR017871">
    <property type="entry name" value="ABC_transporter-like_CS"/>
</dbReference>
<comment type="function">
    <text evidence="5">Part of the ABC transporter complex HmuTUV involved in hemin import. Responsible for energy coupling to the transport system.</text>
</comment>
<dbReference type="InterPro" id="IPR003439">
    <property type="entry name" value="ABC_transporter-like_ATP-bd"/>
</dbReference>
<proteinExistence type="predicted"/>
<dbReference type="Pfam" id="PF00005">
    <property type="entry name" value="ABC_tran"/>
    <property type="match status" value="1"/>
</dbReference>
<dbReference type="PROSITE" id="PS50893">
    <property type="entry name" value="ABC_TRANSPORTER_2"/>
    <property type="match status" value="1"/>
</dbReference>
<reference evidence="7 8" key="1">
    <citation type="submission" date="2019-09" db="EMBL/GenBank/DDBJ databases">
        <title>Nitrincola iocasae sp. nov., a bacterium isolated from the sediment collected at a cold seep field in South China Sea.</title>
        <authorList>
            <person name="Zhang H."/>
            <person name="Wang H."/>
            <person name="Li C."/>
        </authorList>
    </citation>
    <scope>NUCLEOTIDE SEQUENCE [LARGE SCALE GENOMIC DNA]</scope>
    <source>
        <strain evidence="7 8">KXZD1103</strain>
    </source>
</reference>
<keyword evidence="4" id="KW-1278">Translocase</keyword>
<evidence type="ECO:0000256" key="4">
    <source>
        <dbReference type="ARBA" id="ARBA00022967"/>
    </source>
</evidence>
<dbReference type="PANTHER" id="PTHR42794">
    <property type="entry name" value="HEMIN IMPORT ATP-BINDING PROTEIN HMUV"/>
    <property type="match status" value="1"/>
</dbReference>
<dbReference type="CDD" id="cd03214">
    <property type="entry name" value="ABC_Iron-Siderophores_B12_Hemin"/>
    <property type="match status" value="1"/>
</dbReference>
<dbReference type="RefSeq" id="WP_151056900.1">
    <property type="nucleotide sequence ID" value="NZ_CP044222.1"/>
</dbReference>
<evidence type="ECO:0000256" key="1">
    <source>
        <dbReference type="ARBA" id="ARBA00022448"/>
    </source>
</evidence>
<evidence type="ECO:0000256" key="5">
    <source>
        <dbReference type="ARBA" id="ARBA00037066"/>
    </source>
</evidence>
<dbReference type="AlphaFoldDB" id="A0A5J6LFQ5"/>
<dbReference type="PROSITE" id="PS00211">
    <property type="entry name" value="ABC_TRANSPORTER_1"/>
    <property type="match status" value="1"/>
</dbReference>
<sequence>MALIEVSGLTVDTRLKAIDLAVQPGEMLGLIGPNGAGKTTLLHCLAGIEPYQGDVQLHDAPLEKLSVQQRARQIGLLPQRCQSAWALSVRDIISLGRLPWGDESKTPVERVAHQTGVTQWLDQPVDKLSGGEQARVWLARVLAGEPQLLLADEPLASLDLYYQCRVLELLRHYAQRHHGVIVSLHDLAQAARYCDRLCLLHRGQVYAQGTPAEVLTVDNLRAVYQVEACVDLQAHPPIISVIG</sequence>
<dbReference type="PANTHER" id="PTHR42794:SF1">
    <property type="entry name" value="HEMIN IMPORT ATP-BINDING PROTEIN HMUV"/>
    <property type="match status" value="1"/>
</dbReference>
<dbReference type="KEGG" id="nik:F5I99_13685"/>
<keyword evidence="8" id="KW-1185">Reference proteome</keyword>
<dbReference type="InterPro" id="IPR027417">
    <property type="entry name" value="P-loop_NTPase"/>
</dbReference>
<dbReference type="EMBL" id="CP044222">
    <property type="protein sequence ID" value="QEW07460.1"/>
    <property type="molecule type" value="Genomic_DNA"/>
</dbReference>
<dbReference type="Proteomes" id="UP000325606">
    <property type="component" value="Chromosome"/>
</dbReference>
<feature type="domain" description="ABC transporter" evidence="6">
    <location>
        <begin position="4"/>
        <end position="227"/>
    </location>
</feature>
<dbReference type="SMART" id="SM00382">
    <property type="entry name" value="AAA"/>
    <property type="match status" value="1"/>
</dbReference>
<gene>
    <name evidence="7" type="ORF">F5I99_13685</name>
</gene>
<organism evidence="7 8">
    <name type="scientific">Nitrincola iocasae</name>
    <dbReference type="NCBI Taxonomy" id="2614693"/>
    <lineage>
        <taxon>Bacteria</taxon>
        <taxon>Pseudomonadati</taxon>
        <taxon>Pseudomonadota</taxon>
        <taxon>Gammaproteobacteria</taxon>
        <taxon>Oceanospirillales</taxon>
        <taxon>Oceanospirillaceae</taxon>
        <taxon>Nitrincola</taxon>
    </lineage>
</organism>
<evidence type="ECO:0000256" key="2">
    <source>
        <dbReference type="ARBA" id="ARBA00022741"/>
    </source>
</evidence>
<protein>
    <submittedName>
        <fullName evidence="7">ABC transporter ATP-binding protein</fullName>
    </submittedName>
</protein>
<keyword evidence="2" id="KW-0547">Nucleotide-binding</keyword>
<dbReference type="Gene3D" id="3.40.50.300">
    <property type="entry name" value="P-loop containing nucleotide triphosphate hydrolases"/>
    <property type="match status" value="1"/>
</dbReference>
<evidence type="ECO:0000313" key="7">
    <source>
        <dbReference type="EMBL" id="QEW07460.1"/>
    </source>
</evidence>
<dbReference type="GO" id="GO:0005524">
    <property type="term" value="F:ATP binding"/>
    <property type="evidence" value="ECO:0007669"/>
    <property type="project" value="UniProtKB-KW"/>
</dbReference>
<dbReference type="GO" id="GO:0016887">
    <property type="term" value="F:ATP hydrolysis activity"/>
    <property type="evidence" value="ECO:0007669"/>
    <property type="project" value="InterPro"/>
</dbReference>